<dbReference type="InterPro" id="IPR001810">
    <property type="entry name" value="F-box_dom"/>
</dbReference>
<dbReference type="InterPro" id="IPR032675">
    <property type="entry name" value="LRR_dom_sf"/>
</dbReference>
<feature type="domain" description="F-box" evidence="1">
    <location>
        <begin position="63"/>
        <end position="96"/>
    </location>
</feature>
<evidence type="ECO:0000259" key="1">
    <source>
        <dbReference type="PROSITE" id="PS50181"/>
    </source>
</evidence>
<dbReference type="Pfam" id="PF24758">
    <property type="entry name" value="LRR_At5g56370"/>
    <property type="match status" value="1"/>
</dbReference>
<dbReference type="GeneID" id="100836147"/>
<dbReference type="PROSITE" id="PS50181">
    <property type="entry name" value="FBOX"/>
    <property type="match status" value="1"/>
</dbReference>
<organism evidence="2">
    <name type="scientific">Brachypodium distachyon</name>
    <name type="common">Purple false brome</name>
    <name type="synonym">Trachynia distachya</name>
    <dbReference type="NCBI Taxonomy" id="15368"/>
    <lineage>
        <taxon>Eukaryota</taxon>
        <taxon>Viridiplantae</taxon>
        <taxon>Streptophyta</taxon>
        <taxon>Embryophyta</taxon>
        <taxon>Tracheophyta</taxon>
        <taxon>Spermatophyta</taxon>
        <taxon>Magnoliopsida</taxon>
        <taxon>Liliopsida</taxon>
        <taxon>Poales</taxon>
        <taxon>Poaceae</taxon>
        <taxon>BOP clade</taxon>
        <taxon>Pooideae</taxon>
        <taxon>Stipodae</taxon>
        <taxon>Brachypodieae</taxon>
        <taxon>Brachypodium</taxon>
    </lineage>
</organism>
<dbReference type="Gramene" id="KQK07175">
    <property type="protein sequence ID" value="KQK07175"/>
    <property type="gene ID" value="BRADI_2g33570v3"/>
</dbReference>
<dbReference type="Pfam" id="PF08387">
    <property type="entry name" value="FBD"/>
    <property type="match status" value="1"/>
</dbReference>
<accession>I1HL67</accession>
<dbReference type="Gene3D" id="3.80.10.10">
    <property type="entry name" value="Ribonuclease Inhibitor"/>
    <property type="match status" value="1"/>
</dbReference>
<keyword evidence="4" id="KW-1185">Reference proteome</keyword>
<dbReference type="Pfam" id="PF00646">
    <property type="entry name" value="F-box"/>
    <property type="match status" value="1"/>
</dbReference>
<dbReference type="PANTHER" id="PTHR32141:SF171">
    <property type="entry name" value="F-BOX DOMAIN-CONTAINING PROTEIN"/>
    <property type="match status" value="1"/>
</dbReference>
<dbReference type="InterPro" id="IPR036047">
    <property type="entry name" value="F-box-like_dom_sf"/>
</dbReference>
<dbReference type="EnsemblPlants" id="KQK07176">
    <property type="protein sequence ID" value="KQK07176"/>
    <property type="gene ID" value="BRADI_2g33570v3"/>
</dbReference>
<dbReference type="Gramene" id="KQK07176">
    <property type="protein sequence ID" value="KQK07176"/>
    <property type="gene ID" value="BRADI_2g33570v3"/>
</dbReference>
<dbReference type="Proteomes" id="UP000008810">
    <property type="component" value="Chromosome 2"/>
</dbReference>
<evidence type="ECO:0000313" key="4">
    <source>
        <dbReference type="Proteomes" id="UP000008810"/>
    </source>
</evidence>
<dbReference type="PANTHER" id="PTHR32141">
    <property type="match status" value="1"/>
</dbReference>
<reference evidence="2" key="2">
    <citation type="submission" date="2017-06" db="EMBL/GenBank/DDBJ databases">
        <title>WGS assembly of Brachypodium distachyon.</title>
        <authorList>
            <consortium name="The International Brachypodium Initiative"/>
            <person name="Lucas S."/>
            <person name="Harmon-Smith M."/>
            <person name="Lail K."/>
            <person name="Tice H."/>
            <person name="Grimwood J."/>
            <person name="Bruce D."/>
            <person name="Barry K."/>
            <person name="Shu S."/>
            <person name="Lindquist E."/>
            <person name="Wang M."/>
            <person name="Pitluck S."/>
            <person name="Vogel J.P."/>
            <person name="Garvin D.F."/>
            <person name="Mockler T.C."/>
            <person name="Schmutz J."/>
            <person name="Rokhsar D."/>
            <person name="Bevan M.W."/>
        </authorList>
    </citation>
    <scope>NUCLEOTIDE SEQUENCE</scope>
    <source>
        <strain evidence="2">Bd21</strain>
    </source>
</reference>
<dbReference type="HOGENOM" id="CLU_023151_4_2_1"/>
<proteinExistence type="predicted"/>
<gene>
    <name evidence="3" type="primary">LOC100836147</name>
    <name evidence="2" type="ORF">BRADI_2g33570v3</name>
</gene>
<dbReference type="RefSeq" id="XP_024314760.1">
    <property type="nucleotide sequence ID" value="XM_024458992.1"/>
</dbReference>
<sequence>MDTRVPPVPMDRAMADELRRRGCDPEKTEQVFANVLSYTHYALPDPPVSAAARFFALLPHDSLDRVSRLPDALLRNIVSRLPVDDAARTAALSRRWLGVWRSAPLVLVDADLVPAGTAVARAGARRVTSAVSRILAAHPGPFRCVQLTSSYMEDFPGLLTRWLQQLAVKGIQELVLVNRPWPLDLVLPSTFFGMATLTRLYLGLWKFPDTAGLPSAASFPNLLELGLCCVFLESRDMDFILDRSPVLETLCIQGNLFKMRLRLISHSLRCVQIIGSFFEEISVVDAPLLERLIHSEAWTPDDSCTKVKIGHAPKLHLLGYLELDPGNHVLEVGNNIIKAGTRASPSTMVPSVKILAFGVRFGVRNDVKMIPSVLRCFPNVETLHIKSKETDQPTGKLNVKFWHDSGTINSIRSRIKLLVFHDFRGERSELAFLKFFFESALVLKKVVIVLANDHFTSMDDVHSKVASLRSMKRATEGSSVLVTGSSDPDEGYIRSFKRGSNFSLHDPFANY</sequence>
<dbReference type="InterPro" id="IPR055411">
    <property type="entry name" value="LRR_FXL15/At3g58940/PEG3-like"/>
</dbReference>
<dbReference type="SUPFAM" id="SSF81383">
    <property type="entry name" value="F-box domain"/>
    <property type="match status" value="1"/>
</dbReference>
<dbReference type="InterPro" id="IPR006566">
    <property type="entry name" value="FBD"/>
</dbReference>
<evidence type="ECO:0000313" key="3">
    <source>
        <dbReference type="EnsemblPlants" id="KQK07175"/>
    </source>
</evidence>
<dbReference type="RefSeq" id="XP_003568795.1">
    <property type="nucleotide sequence ID" value="XM_003568747.3"/>
</dbReference>
<dbReference type="Gramene" id="KQK07177">
    <property type="protein sequence ID" value="KQK07177"/>
    <property type="gene ID" value="BRADI_2g33570v3"/>
</dbReference>
<dbReference type="RefSeq" id="XP_010231640.1">
    <property type="nucleotide sequence ID" value="XM_010233338.3"/>
</dbReference>
<dbReference type="FunCoup" id="I1HL67">
    <property type="interactions" value="2"/>
</dbReference>
<dbReference type="OMA" id="GNFKRAP"/>
<dbReference type="eggNOG" id="ENOG502R52A">
    <property type="taxonomic scope" value="Eukaryota"/>
</dbReference>
<protein>
    <recommendedName>
        <fullName evidence="1">F-box domain-containing protein</fullName>
    </recommendedName>
</protein>
<dbReference type="KEGG" id="bdi:100836147"/>
<dbReference type="InterPro" id="IPR055302">
    <property type="entry name" value="F-box_dom-containing"/>
</dbReference>
<evidence type="ECO:0000313" key="2">
    <source>
        <dbReference type="EMBL" id="KQK07177.1"/>
    </source>
</evidence>
<dbReference type="EMBL" id="CM000881">
    <property type="protein sequence ID" value="KQK07177.1"/>
    <property type="molecule type" value="Genomic_DNA"/>
</dbReference>
<dbReference type="SUPFAM" id="SSF52058">
    <property type="entry name" value="L domain-like"/>
    <property type="match status" value="1"/>
</dbReference>
<reference evidence="3" key="3">
    <citation type="submission" date="2018-08" db="UniProtKB">
        <authorList>
            <consortium name="EnsemblPlants"/>
        </authorList>
    </citation>
    <scope>IDENTIFICATION</scope>
    <source>
        <strain evidence="3">cv. Bd21</strain>
    </source>
</reference>
<dbReference type="EMBL" id="CM000881">
    <property type="protein sequence ID" value="KQK07176.1"/>
    <property type="molecule type" value="Genomic_DNA"/>
</dbReference>
<dbReference type="EnsemblPlants" id="KQK07175">
    <property type="protein sequence ID" value="KQK07175"/>
    <property type="gene ID" value="BRADI_2g33570v3"/>
</dbReference>
<dbReference type="EnsemblPlants" id="KQK07177">
    <property type="protein sequence ID" value="KQK07177"/>
    <property type="gene ID" value="BRADI_2g33570v3"/>
</dbReference>
<dbReference type="OrthoDB" id="602515at2759"/>
<reference evidence="2 3" key="1">
    <citation type="journal article" date="2010" name="Nature">
        <title>Genome sequencing and analysis of the model grass Brachypodium distachyon.</title>
        <authorList>
            <consortium name="International Brachypodium Initiative"/>
        </authorList>
    </citation>
    <scope>NUCLEOTIDE SEQUENCE [LARGE SCALE GENOMIC DNA]</scope>
    <source>
        <strain evidence="2 3">Bd21</strain>
    </source>
</reference>
<name>I1HL67_BRADI</name>
<dbReference type="AlphaFoldDB" id="I1HL67"/>
<dbReference type="EMBL" id="CM000881">
    <property type="protein sequence ID" value="KQK07175.1"/>
    <property type="molecule type" value="Genomic_DNA"/>
</dbReference>